<reference evidence="9 10" key="1">
    <citation type="submission" date="2017-09" db="EMBL/GenBank/DDBJ databases">
        <authorList>
            <person name="Ehlers B."/>
            <person name="Leendertz F.H."/>
        </authorList>
    </citation>
    <scope>NUCLEOTIDE SEQUENCE [LARGE SCALE GENOMIC DNA]</scope>
    <source>
        <strain evidence="9 10">DSM 45537</strain>
    </source>
</reference>
<dbReference type="InterPro" id="IPR011701">
    <property type="entry name" value="MFS"/>
</dbReference>
<evidence type="ECO:0000256" key="6">
    <source>
        <dbReference type="ARBA" id="ARBA00023136"/>
    </source>
</evidence>
<organism evidence="9 10">
    <name type="scientific">Nocardia amikacinitolerans</name>
    <dbReference type="NCBI Taxonomy" id="756689"/>
    <lineage>
        <taxon>Bacteria</taxon>
        <taxon>Bacillati</taxon>
        <taxon>Actinomycetota</taxon>
        <taxon>Actinomycetes</taxon>
        <taxon>Mycobacteriales</taxon>
        <taxon>Nocardiaceae</taxon>
        <taxon>Nocardia</taxon>
    </lineage>
</organism>
<feature type="domain" description="Major facilitator superfamily (MFS) profile" evidence="8">
    <location>
        <begin position="20"/>
        <end position="435"/>
    </location>
</feature>
<name>A0A285L3D3_9NOCA</name>
<evidence type="ECO:0000256" key="5">
    <source>
        <dbReference type="ARBA" id="ARBA00022989"/>
    </source>
</evidence>
<feature type="transmembrane region" description="Helical" evidence="7">
    <location>
        <begin position="282"/>
        <end position="300"/>
    </location>
</feature>
<dbReference type="CDD" id="cd17369">
    <property type="entry name" value="MFS_ShiA_like"/>
    <property type="match status" value="1"/>
</dbReference>
<dbReference type="PROSITE" id="PS50850">
    <property type="entry name" value="MFS"/>
    <property type="match status" value="1"/>
</dbReference>
<gene>
    <name evidence="9" type="ORF">SAMN04244553_1461</name>
</gene>
<protein>
    <submittedName>
        <fullName evidence="9">Major Facilitator Superfamily protein</fullName>
    </submittedName>
</protein>
<keyword evidence="3" id="KW-1003">Cell membrane</keyword>
<feature type="transmembrane region" description="Helical" evidence="7">
    <location>
        <begin position="404"/>
        <end position="424"/>
    </location>
</feature>
<dbReference type="Proteomes" id="UP000219565">
    <property type="component" value="Unassembled WGS sequence"/>
</dbReference>
<dbReference type="Pfam" id="PF07690">
    <property type="entry name" value="MFS_1"/>
    <property type="match status" value="1"/>
</dbReference>
<evidence type="ECO:0000313" key="10">
    <source>
        <dbReference type="Proteomes" id="UP000219565"/>
    </source>
</evidence>
<dbReference type="AlphaFoldDB" id="A0A285L3D3"/>
<keyword evidence="2" id="KW-0813">Transport</keyword>
<feature type="transmembrane region" description="Helical" evidence="7">
    <location>
        <begin position="192"/>
        <end position="209"/>
    </location>
</feature>
<feature type="transmembrane region" description="Helical" evidence="7">
    <location>
        <begin position="376"/>
        <end position="398"/>
    </location>
</feature>
<dbReference type="SUPFAM" id="SSF103473">
    <property type="entry name" value="MFS general substrate transporter"/>
    <property type="match status" value="1"/>
</dbReference>
<proteinExistence type="predicted"/>
<keyword evidence="4 7" id="KW-0812">Transmembrane</keyword>
<dbReference type="InterPro" id="IPR020846">
    <property type="entry name" value="MFS_dom"/>
</dbReference>
<feature type="transmembrane region" description="Helical" evidence="7">
    <location>
        <begin position="93"/>
        <end position="111"/>
    </location>
</feature>
<dbReference type="InterPro" id="IPR036259">
    <property type="entry name" value="MFS_trans_sf"/>
</dbReference>
<dbReference type="PANTHER" id="PTHR43045:SF1">
    <property type="entry name" value="SHIKIMATE TRANSPORTER"/>
    <property type="match status" value="1"/>
</dbReference>
<evidence type="ECO:0000259" key="8">
    <source>
        <dbReference type="PROSITE" id="PS50850"/>
    </source>
</evidence>
<feature type="transmembrane region" description="Helical" evidence="7">
    <location>
        <begin position="158"/>
        <end position="180"/>
    </location>
</feature>
<dbReference type="PANTHER" id="PTHR43045">
    <property type="entry name" value="SHIKIMATE TRANSPORTER"/>
    <property type="match status" value="1"/>
</dbReference>
<keyword evidence="6 7" id="KW-0472">Membrane</keyword>
<comment type="subcellular location">
    <subcellularLocation>
        <location evidence="1">Cell membrane</location>
        <topology evidence="1">Multi-pass membrane protein</topology>
    </subcellularLocation>
</comment>
<feature type="transmembrane region" description="Helical" evidence="7">
    <location>
        <begin position="244"/>
        <end position="270"/>
    </location>
</feature>
<keyword evidence="5 7" id="KW-1133">Transmembrane helix</keyword>
<feature type="transmembrane region" description="Helical" evidence="7">
    <location>
        <begin position="117"/>
        <end position="137"/>
    </location>
</feature>
<evidence type="ECO:0000256" key="3">
    <source>
        <dbReference type="ARBA" id="ARBA00022475"/>
    </source>
</evidence>
<feature type="transmembrane region" description="Helical" evidence="7">
    <location>
        <begin position="32"/>
        <end position="51"/>
    </location>
</feature>
<dbReference type="STRING" id="1379680.GCA_001612615_02111"/>
<evidence type="ECO:0000313" key="9">
    <source>
        <dbReference type="EMBL" id="SNY78983.1"/>
    </source>
</evidence>
<evidence type="ECO:0000256" key="2">
    <source>
        <dbReference type="ARBA" id="ARBA00022448"/>
    </source>
</evidence>
<evidence type="ECO:0000256" key="4">
    <source>
        <dbReference type="ARBA" id="ARBA00022692"/>
    </source>
</evidence>
<dbReference type="GO" id="GO:0005886">
    <property type="term" value="C:plasma membrane"/>
    <property type="evidence" value="ECO:0007669"/>
    <property type="project" value="UniProtKB-SubCell"/>
</dbReference>
<keyword evidence="10" id="KW-1185">Reference proteome</keyword>
<evidence type="ECO:0000256" key="1">
    <source>
        <dbReference type="ARBA" id="ARBA00004651"/>
    </source>
</evidence>
<dbReference type="GO" id="GO:0022857">
    <property type="term" value="F:transmembrane transporter activity"/>
    <property type="evidence" value="ECO:0007669"/>
    <property type="project" value="InterPro"/>
</dbReference>
<dbReference type="RefSeq" id="WP_097244154.1">
    <property type="nucleotide sequence ID" value="NZ_JAMTCW010000005.1"/>
</dbReference>
<dbReference type="EMBL" id="OBEG01000001">
    <property type="protein sequence ID" value="SNY78983.1"/>
    <property type="molecule type" value="Genomic_DNA"/>
</dbReference>
<evidence type="ECO:0000256" key="7">
    <source>
        <dbReference type="SAM" id="Phobius"/>
    </source>
</evidence>
<accession>A0A285L3D3</accession>
<dbReference type="OrthoDB" id="8953821at2"/>
<dbReference type="Gene3D" id="1.20.1250.20">
    <property type="entry name" value="MFS general substrate transporter like domains"/>
    <property type="match status" value="2"/>
</dbReference>
<feature type="transmembrane region" description="Helical" evidence="7">
    <location>
        <begin position="57"/>
        <end position="81"/>
    </location>
</feature>
<sequence length="447" mass="46682">MPNQPTEISKPITPAAAKQAATASFIGTAIEWYDFFLYGAAAALIFGPQFFPSSNPAISQLGAFASFAVGFLTRPLGGVIAGHFGDRIGRKRVLLMSLLLMGGSTVLVGLLPNYAQIGVAAPILLFILRLLQGLAVGAEWGGAALMSVENAPAGRKTFYGAATQLGVPAGAIIAYSTMLLLSAVTGDAFDDWGWRIAFVASIVLVFYGLRLRRQLAESPLFAQESAHGKTARAPIVEVLRRYPLGVLVALFASAASPAVGYIVLTFILSYGTKEIGYSRNSLLIVVIVVSVVQFVAMLVLSAMADRWGRNRLMVVGSVFQAIAALIFFPIFDSGVVALAILACSIALIAQTTQYAPLPALIADLFPTRVRYSGSSIGYQFGAILGGSLSPIIATAIFTGTGSSLLIGVYLAVLTVVSGIAIAIAHLPALQVPEPEAATEVASAPVNS</sequence>